<name>A0A183AXM5_9TREM</name>
<accession>A0A183AXM5</accession>
<reference evidence="3" key="1">
    <citation type="submission" date="2016-06" db="UniProtKB">
        <authorList>
            <consortium name="WormBaseParasite"/>
        </authorList>
    </citation>
    <scope>IDENTIFICATION</scope>
</reference>
<protein>
    <submittedName>
        <fullName evidence="1 3">Uncharacterized protein</fullName>
    </submittedName>
</protein>
<dbReference type="OrthoDB" id="110174at2759"/>
<dbReference type="EMBL" id="UZAN01051355">
    <property type="protein sequence ID" value="VDP88851.1"/>
    <property type="molecule type" value="Genomic_DNA"/>
</dbReference>
<evidence type="ECO:0000313" key="2">
    <source>
        <dbReference type="Proteomes" id="UP000272942"/>
    </source>
</evidence>
<sequence>MAFPKLSLFFAKHSQKLALLTSVSGIGFAYAMQPYYEVFLRWALIKTREGRELRPSKRIRELTDTVCSQFDLSDEQKAKLDVFLIAPDQSASIGSILTNGYAFIGLPFFTTYSDQLEIPTDEGEFYTCVIKDGSSSKEIIARISKARAAYAGFKNLRRRCDVALKLKSRVYYAAVRSVLLYGCDTLNLLVEDIRRLAVLDNRCLRSLSQVGWSDQVPHQLHSFFCFLSVDQRTKKSIQVSYIFNRAFRLPARVSTPARLLCYTTLAAVGLFCQWQGLLAWRRYLAFRIDQIVARMNPTMLQAGLIYYDWRLRLNRFCYDRAVDNALTKAKAMSQNDPVADFDPIQAYQDEQLALEREKEQAERKQDSHRIPNSAVLSTATPVTRNAIHDAKTGERLKMYNTLVVPFVLRHSHTIL</sequence>
<keyword evidence="2" id="KW-1185">Reference proteome</keyword>
<evidence type="ECO:0000313" key="1">
    <source>
        <dbReference type="EMBL" id="VDP88851.1"/>
    </source>
</evidence>
<evidence type="ECO:0000313" key="3">
    <source>
        <dbReference type="WBParaSite" id="ECPE_0001174501-mRNA-1"/>
    </source>
</evidence>
<gene>
    <name evidence="1" type="ORF">ECPE_LOCUS11708</name>
</gene>
<proteinExistence type="predicted"/>
<dbReference type="WBParaSite" id="ECPE_0001174501-mRNA-1">
    <property type="protein sequence ID" value="ECPE_0001174501-mRNA-1"/>
    <property type="gene ID" value="ECPE_0001174501"/>
</dbReference>
<reference evidence="1 2" key="2">
    <citation type="submission" date="2018-11" db="EMBL/GenBank/DDBJ databases">
        <authorList>
            <consortium name="Pathogen Informatics"/>
        </authorList>
    </citation>
    <scope>NUCLEOTIDE SEQUENCE [LARGE SCALE GENOMIC DNA]</scope>
    <source>
        <strain evidence="1 2">Egypt</strain>
    </source>
</reference>
<dbReference type="AlphaFoldDB" id="A0A183AXM5"/>
<organism evidence="3">
    <name type="scientific">Echinostoma caproni</name>
    <dbReference type="NCBI Taxonomy" id="27848"/>
    <lineage>
        <taxon>Eukaryota</taxon>
        <taxon>Metazoa</taxon>
        <taxon>Spiralia</taxon>
        <taxon>Lophotrochozoa</taxon>
        <taxon>Platyhelminthes</taxon>
        <taxon>Trematoda</taxon>
        <taxon>Digenea</taxon>
        <taxon>Plagiorchiida</taxon>
        <taxon>Echinostomata</taxon>
        <taxon>Echinostomatoidea</taxon>
        <taxon>Echinostomatidae</taxon>
        <taxon>Echinostoma</taxon>
    </lineage>
</organism>
<dbReference type="Proteomes" id="UP000272942">
    <property type="component" value="Unassembled WGS sequence"/>
</dbReference>